<feature type="transmembrane region" description="Helical" evidence="1">
    <location>
        <begin position="65"/>
        <end position="87"/>
    </location>
</feature>
<evidence type="ECO:0008006" key="4">
    <source>
        <dbReference type="Google" id="ProtNLM"/>
    </source>
</evidence>
<dbReference type="AlphaFoldDB" id="A0A2R7Y952"/>
<accession>A0A2R7Y952</accession>
<reference evidence="2 3" key="1">
    <citation type="journal article" date="2018" name="Syst. Appl. Microbiol.">
        <title>A new symbiotic nanoarchaeote (Candidatus Nanoclepta minutus) and its host (Zestosphaera tikiterensis gen. nov., sp. nov.) from a New Zealand hot spring.</title>
        <authorList>
            <person name="St John E."/>
            <person name="Liu Y."/>
            <person name="Podar M."/>
            <person name="Stott M.B."/>
            <person name="Meneghin J."/>
            <person name="Chen Z."/>
            <person name="Lagutin K."/>
            <person name="Mitchell K."/>
            <person name="Reysenbach A.L."/>
        </authorList>
    </citation>
    <scope>NUCLEOTIDE SEQUENCE [LARGE SCALE GENOMIC DNA]</scope>
    <source>
        <strain evidence="2">NZ3</strain>
    </source>
</reference>
<dbReference type="Proteomes" id="UP000244093">
    <property type="component" value="Unassembled WGS sequence"/>
</dbReference>
<evidence type="ECO:0000256" key="1">
    <source>
        <dbReference type="SAM" id="Phobius"/>
    </source>
</evidence>
<keyword evidence="1" id="KW-0812">Transmembrane</keyword>
<dbReference type="EMBL" id="NBVN01000001">
    <property type="protein sequence ID" value="PUA33849.1"/>
    <property type="molecule type" value="Genomic_DNA"/>
</dbReference>
<organism evidence="2 3">
    <name type="scientific">Zestosphaera tikiterensis</name>
    <dbReference type="NCBI Taxonomy" id="1973259"/>
    <lineage>
        <taxon>Archaea</taxon>
        <taxon>Thermoproteota</taxon>
        <taxon>Thermoprotei</taxon>
        <taxon>Desulfurococcales</taxon>
        <taxon>Desulfurococcaceae</taxon>
        <taxon>Zestosphaera</taxon>
    </lineage>
</organism>
<protein>
    <recommendedName>
        <fullName evidence="4">Ion transport domain-containing protein</fullName>
    </recommendedName>
</protein>
<keyword evidence="1" id="KW-0472">Membrane</keyword>
<feature type="transmembrane region" description="Helical" evidence="1">
    <location>
        <begin position="10"/>
        <end position="28"/>
    </location>
</feature>
<keyword evidence="1" id="KW-1133">Transmembrane helix</keyword>
<comment type="caution">
    <text evidence="2">The sequence shown here is derived from an EMBL/GenBank/DDBJ whole genome shotgun (WGS) entry which is preliminary data.</text>
</comment>
<gene>
    <name evidence="2" type="ORF">B7O98_00040</name>
</gene>
<feature type="transmembrane region" description="Helical" evidence="1">
    <location>
        <begin position="34"/>
        <end position="53"/>
    </location>
</feature>
<evidence type="ECO:0000313" key="3">
    <source>
        <dbReference type="Proteomes" id="UP000244093"/>
    </source>
</evidence>
<proteinExistence type="predicted"/>
<name>A0A2R7Y952_9CREN</name>
<evidence type="ECO:0000313" key="2">
    <source>
        <dbReference type="EMBL" id="PUA33849.1"/>
    </source>
</evidence>
<sequence>MRLKGLFRDLIIYVAIHTIAISSLTILGESRIDAYVSIAILTYFISTTILPSIREASNLRLVDIVLIAVFAFIVAVRVLEILGYRLLAMPS</sequence>